<accession>A0AAJ0G0L7</accession>
<comment type="caution">
    <text evidence="1">The sequence shown here is derived from an EMBL/GenBank/DDBJ whole genome shotgun (WGS) entry which is preliminary data.</text>
</comment>
<keyword evidence="2" id="KW-1185">Reference proteome</keyword>
<evidence type="ECO:0000313" key="1">
    <source>
        <dbReference type="EMBL" id="KAK2598029.1"/>
    </source>
</evidence>
<dbReference type="AlphaFoldDB" id="A0AAJ0G0L7"/>
<protein>
    <submittedName>
        <fullName evidence="1">Uncharacterized protein</fullName>
    </submittedName>
</protein>
<sequence>MPLHSHPARLRVNKNQFDKWKPNNPNIPFFYCIEKYKRVLLKEPHPGRNWVYPVEPGLFSIEVYEAIIANSPGHCPLPLERYICECGVAQICRSRWPYAPASAAEDKRLREERDICFTLVSTAEANQINDWMKNHGIDMCPCPRMATPYGYMDIGKPVGVQIGQKTYKELGLSLGQQACKELGFGIDDSDYPRSALPPGVIPMGHKTVDEWTLPSADGVARDGRATDDCSIQRIEWPVRRVV</sequence>
<dbReference type="Proteomes" id="UP001251528">
    <property type="component" value="Unassembled WGS sequence"/>
</dbReference>
<gene>
    <name evidence="1" type="ORF">QQS21_005866</name>
</gene>
<proteinExistence type="predicted"/>
<dbReference type="EMBL" id="JASWJB010000102">
    <property type="protein sequence ID" value="KAK2598029.1"/>
    <property type="molecule type" value="Genomic_DNA"/>
</dbReference>
<name>A0AAJ0G0L7_9HYPO</name>
<organism evidence="1 2">
    <name type="scientific">Conoideocrella luteorostrata</name>
    <dbReference type="NCBI Taxonomy" id="1105319"/>
    <lineage>
        <taxon>Eukaryota</taxon>
        <taxon>Fungi</taxon>
        <taxon>Dikarya</taxon>
        <taxon>Ascomycota</taxon>
        <taxon>Pezizomycotina</taxon>
        <taxon>Sordariomycetes</taxon>
        <taxon>Hypocreomycetidae</taxon>
        <taxon>Hypocreales</taxon>
        <taxon>Clavicipitaceae</taxon>
        <taxon>Conoideocrella</taxon>
    </lineage>
</organism>
<reference evidence="1" key="1">
    <citation type="submission" date="2023-06" db="EMBL/GenBank/DDBJ databases">
        <title>Conoideocrella luteorostrata (Hypocreales: Clavicipitaceae), a potential biocontrol fungus for elongate hemlock scale in United States Christmas tree production areas.</title>
        <authorList>
            <person name="Barrett H."/>
            <person name="Lovett B."/>
            <person name="Macias A.M."/>
            <person name="Stajich J.E."/>
            <person name="Kasson M.T."/>
        </authorList>
    </citation>
    <scope>NUCLEOTIDE SEQUENCE</scope>
    <source>
        <strain evidence="1">ARSEF 14590</strain>
    </source>
</reference>
<evidence type="ECO:0000313" key="2">
    <source>
        <dbReference type="Proteomes" id="UP001251528"/>
    </source>
</evidence>